<evidence type="ECO:0000313" key="2">
    <source>
        <dbReference type="EMBL" id="CAB0012416.1"/>
    </source>
</evidence>
<organism evidence="2 3">
    <name type="scientific">Nesidiocoris tenuis</name>
    <dbReference type="NCBI Taxonomy" id="355587"/>
    <lineage>
        <taxon>Eukaryota</taxon>
        <taxon>Metazoa</taxon>
        <taxon>Ecdysozoa</taxon>
        <taxon>Arthropoda</taxon>
        <taxon>Hexapoda</taxon>
        <taxon>Insecta</taxon>
        <taxon>Pterygota</taxon>
        <taxon>Neoptera</taxon>
        <taxon>Paraneoptera</taxon>
        <taxon>Hemiptera</taxon>
        <taxon>Heteroptera</taxon>
        <taxon>Panheteroptera</taxon>
        <taxon>Cimicomorpha</taxon>
        <taxon>Miridae</taxon>
        <taxon>Dicyphina</taxon>
        <taxon>Nesidiocoris</taxon>
    </lineage>
</organism>
<dbReference type="AlphaFoldDB" id="A0A6H5H7U0"/>
<proteinExistence type="predicted"/>
<reference evidence="2 3" key="1">
    <citation type="submission" date="2020-02" db="EMBL/GenBank/DDBJ databases">
        <authorList>
            <person name="Ferguson B K."/>
        </authorList>
    </citation>
    <scope>NUCLEOTIDE SEQUENCE [LARGE SCALE GENOMIC DNA]</scope>
</reference>
<accession>A0A6H5H7U0</accession>
<protein>
    <submittedName>
        <fullName evidence="2">Uncharacterized protein</fullName>
    </submittedName>
</protein>
<dbReference type="EMBL" id="CADCXU010025422">
    <property type="protein sequence ID" value="CAB0012414.1"/>
    <property type="molecule type" value="Genomic_DNA"/>
</dbReference>
<dbReference type="Proteomes" id="UP000479000">
    <property type="component" value="Unassembled WGS sequence"/>
</dbReference>
<dbReference type="EMBL" id="CADCXU010025423">
    <property type="protein sequence ID" value="CAB0012416.1"/>
    <property type="molecule type" value="Genomic_DNA"/>
</dbReference>
<name>A0A6H5H7U0_9HEMI</name>
<keyword evidence="3" id="KW-1185">Reference proteome</keyword>
<evidence type="ECO:0000313" key="1">
    <source>
        <dbReference type="EMBL" id="CAB0012414.1"/>
    </source>
</evidence>
<feature type="non-terminal residue" evidence="2">
    <location>
        <position position="62"/>
    </location>
</feature>
<evidence type="ECO:0000313" key="3">
    <source>
        <dbReference type="Proteomes" id="UP000479000"/>
    </source>
</evidence>
<gene>
    <name evidence="1" type="ORF">NTEN_LOCUS17157</name>
    <name evidence="2" type="ORF">NTEN_LOCUS17159</name>
</gene>
<sequence length="62" mass="7344">MSIFSSTAMPLFFYPKSCPIGERIMPRIIKSINRRAWTIFPFMHDQFLQKIKNQNISILPKN</sequence>